<dbReference type="Proteomes" id="UP000515180">
    <property type="component" value="Unplaced"/>
</dbReference>
<accession>A0A6P3UPG2</accession>
<protein>
    <recommendedName>
        <fullName evidence="2">Phospholipid scramblase</fullName>
    </recommendedName>
</protein>
<proteinExistence type="inferred from homology"/>
<dbReference type="Pfam" id="PF03803">
    <property type="entry name" value="Scramblase"/>
    <property type="match status" value="1"/>
</dbReference>
<comment type="cofactor">
    <cofactor evidence="2">
        <name>Ca(2+)</name>
        <dbReference type="ChEBI" id="CHEBI:29108"/>
    </cofactor>
</comment>
<keyword evidence="2" id="KW-0564">Palmitate</keyword>
<dbReference type="InterPro" id="IPR005552">
    <property type="entry name" value="Scramblase"/>
</dbReference>
<dbReference type="GO" id="GO:0017128">
    <property type="term" value="F:phospholipid scramblase activity"/>
    <property type="evidence" value="ECO:0007669"/>
    <property type="project" value="InterPro"/>
</dbReference>
<dbReference type="GO" id="GO:0005886">
    <property type="term" value="C:plasma membrane"/>
    <property type="evidence" value="ECO:0007669"/>
    <property type="project" value="TreeGrafter"/>
</dbReference>
<dbReference type="PANTHER" id="PTHR23248">
    <property type="entry name" value="PHOSPHOLIPID SCRAMBLASE-RELATED"/>
    <property type="match status" value="1"/>
</dbReference>
<dbReference type="RefSeq" id="XP_012238475.1">
    <property type="nucleotide sequence ID" value="XM_012383052.3"/>
</dbReference>
<name>A0A6P3UPG2_BOMIM</name>
<evidence type="ECO:0000256" key="1">
    <source>
        <dbReference type="ARBA" id="ARBA00005350"/>
    </source>
</evidence>
<comment type="similarity">
    <text evidence="1 2">Belongs to the phospholipid scramblase family.</text>
</comment>
<keyword evidence="3" id="KW-1185">Reference proteome</keyword>
<gene>
    <name evidence="4" type="primary">LOC100744685</name>
</gene>
<evidence type="ECO:0000313" key="4">
    <source>
        <dbReference type="RefSeq" id="XP_012238475.1"/>
    </source>
</evidence>
<comment type="function">
    <text evidence="2">May mediate accelerated ATP-independent bidirectional transbilayer migration of phospholipids upon binding calcium ions that results in a loss of phospholipid asymmetry in the plasma membrane.</text>
</comment>
<evidence type="ECO:0000256" key="2">
    <source>
        <dbReference type="RuleBase" id="RU363116"/>
    </source>
</evidence>
<dbReference type="GeneID" id="100744685"/>
<sequence>MLDFLREEMEASDLNRVTFGVLTEPNQVTTQYIEMQQNSVSNTVPVLSGPTVITAQPQGETRQERRPIPVNTLNWISTPRSQLTVLSGTHFLSNVEQLEIQQIVDLSTLLGRLKKKFQYRVKVPKAETLFLAMETESKNESSGWSCSRLTRDDFQLNIVDQCGETAFTMVMNSMWTFALNKSHSMSVLSPNLIGTIGQNLHIIGSSFTVYDAIGKRLCNIYGPNVSDCCMYQESQFQVISIDDTHQIASLMHQWDNILHDYIMLITFPSDLDIKFKTLLLAAAFLLVNSFSKHSINS</sequence>
<dbReference type="PANTHER" id="PTHR23248:SF4">
    <property type="entry name" value="PHOSPHOLIPID SCRAMBLASE"/>
    <property type="match status" value="1"/>
</dbReference>
<dbReference type="OrthoDB" id="444338at2759"/>
<dbReference type="AlphaFoldDB" id="A0A6P3UPG2"/>
<reference evidence="4" key="1">
    <citation type="submission" date="2025-08" db="UniProtKB">
        <authorList>
            <consortium name="RefSeq"/>
        </authorList>
    </citation>
    <scope>IDENTIFICATION</scope>
</reference>
<keyword evidence="2" id="KW-0449">Lipoprotein</keyword>
<keyword evidence="2" id="KW-0106">Calcium</keyword>
<organism evidence="3 4">
    <name type="scientific">Bombus impatiens</name>
    <name type="common">Bumblebee</name>
    <dbReference type="NCBI Taxonomy" id="132113"/>
    <lineage>
        <taxon>Eukaryota</taxon>
        <taxon>Metazoa</taxon>
        <taxon>Ecdysozoa</taxon>
        <taxon>Arthropoda</taxon>
        <taxon>Hexapoda</taxon>
        <taxon>Insecta</taxon>
        <taxon>Pterygota</taxon>
        <taxon>Neoptera</taxon>
        <taxon>Endopterygota</taxon>
        <taxon>Hymenoptera</taxon>
        <taxon>Apocrita</taxon>
        <taxon>Aculeata</taxon>
        <taxon>Apoidea</taxon>
        <taxon>Anthophila</taxon>
        <taxon>Apidae</taxon>
        <taxon>Bombus</taxon>
        <taxon>Pyrobombus</taxon>
    </lineage>
</organism>
<evidence type="ECO:0000313" key="3">
    <source>
        <dbReference type="Proteomes" id="UP000515180"/>
    </source>
</evidence>